<keyword evidence="10" id="KW-0443">Lipid metabolism</keyword>
<comment type="subcellular location">
    <subcellularLocation>
        <location evidence="1">Membrane</location>
        <topology evidence="1">Multi-pass membrane protein</topology>
    </subcellularLocation>
</comment>
<dbReference type="CDD" id="cd03505">
    <property type="entry name" value="Delta9-FADS-like"/>
    <property type="match status" value="1"/>
</dbReference>
<proteinExistence type="inferred from homology"/>
<feature type="domain" description="Fatty acid desaturase" evidence="15">
    <location>
        <begin position="61"/>
        <end position="267"/>
    </location>
</feature>
<keyword evidence="11 14" id="KW-0472">Membrane</keyword>
<dbReference type="AlphaFoldDB" id="A0A0F7R1B4"/>
<reference evidence="16" key="1">
    <citation type="journal article" date="2015" name="Insect Biochem. Mol. Biol.">
        <title>Multiple delta 11-desaturase genes selectively used for sex pheromone biosynthesis are conserved in Ostrinia moth genomes.</title>
        <authorList>
            <person name="Fujii T."/>
            <person name="Yasukochi Y."/>
            <person name="Rong Y."/>
            <person name="Matsuo T."/>
            <person name="Ishikawa Y."/>
        </authorList>
    </citation>
    <scope>NUCLEOTIDE SEQUENCE</scope>
</reference>
<dbReference type="EMBL" id="LC020021">
    <property type="protein sequence ID" value="BAR72981.1"/>
    <property type="molecule type" value="Genomic_DNA"/>
</dbReference>
<organism evidence="16">
    <name type="scientific">Ostrinia latipennis</name>
    <name type="common">Far Eastern knotweed borer</name>
    <dbReference type="NCBI Taxonomy" id="99578"/>
    <lineage>
        <taxon>Eukaryota</taxon>
        <taxon>Metazoa</taxon>
        <taxon>Ecdysozoa</taxon>
        <taxon>Arthropoda</taxon>
        <taxon>Hexapoda</taxon>
        <taxon>Insecta</taxon>
        <taxon>Pterygota</taxon>
        <taxon>Neoptera</taxon>
        <taxon>Endopterygota</taxon>
        <taxon>Lepidoptera</taxon>
        <taxon>Glossata</taxon>
        <taxon>Ditrysia</taxon>
        <taxon>Pyraloidea</taxon>
        <taxon>Crambidae</taxon>
        <taxon>Pyraustinae</taxon>
        <taxon>Ostrinia</taxon>
    </lineage>
</organism>
<accession>A0A0F7R1B4</accession>
<keyword evidence="7 14" id="KW-1133">Transmembrane helix</keyword>
<dbReference type="SMR" id="A0A0F7R1B4"/>
<evidence type="ECO:0000259" key="15">
    <source>
        <dbReference type="Pfam" id="PF00487"/>
    </source>
</evidence>
<comment type="cofactor">
    <cofactor evidence="13">
        <name>Fe(2+)</name>
        <dbReference type="ChEBI" id="CHEBI:29033"/>
    </cofactor>
</comment>
<dbReference type="PANTHER" id="PTHR11351:SF31">
    <property type="entry name" value="DESATURASE 1, ISOFORM A-RELATED"/>
    <property type="match status" value="1"/>
</dbReference>
<keyword evidence="3 13" id="KW-0444">Lipid biosynthesis</keyword>
<evidence type="ECO:0000256" key="1">
    <source>
        <dbReference type="ARBA" id="ARBA00004141"/>
    </source>
</evidence>
<gene>
    <name evidence="16" type="primary">latpg3</name>
</gene>
<dbReference type="GO" id="GO:0005789">
    <property type="term" value="C:endoplasmic reticulum membrane"/>
    <property type="evidence" value="ECO:0007669"/>
    <property type="project" value="TreeGrafter"/>
</dbReference>
<protein>
    <submittedName>
        <fullName evidence="16">Putative fatty Acyl-CoA desaturase</fullName>
    </submittedName>
</protein>
<dbReference type="PRINTS" id="PR00075">
    <property type="entry name" value="FACDDSATRASE"/>
</dbReference>
<evidence type="ECO:0000256" key="12">
    <source>
        <dbReference type="ARBA" id="ARBA00023160"/>
    </source>
</evidence>
<evidence type="ECO:0000256" key="2">
    <source>
        <dbReference type="ARBA" id="ARBA00009295"/>
    </source>
</evidence>
<evidence type="ECO:0000256" key="6">
    <source>
        <dbReference type="ARBA" id="ARBA00022832"/>
    </source>
</evidence>
<feature type="transmembrane region" description="Helical" evidence="14">
    <location>
        <begin position="33"/>
        <end position="55"/>
    </location>
</feature>
<comment type="domain">
    <text evidence="13">The histidine box domains are involved in binding the catalytic metal ions.</text>
</comment>
<feature type="transmembrane region" description="Helical" evidence="14">
    <location>
        <begin position="180"/>
        <end position="201"/>
    </location>
</feature>
<dbReference type="InterPro" id="IPR005804">
    <property type="entry name" value="FA_desaturase_dom"/>
</dbReference>
<keyword evidence="8 13" id="KW-0560">Oxidoreductase</keyword>
<evidence type="ECO:0000256" key="5">
    <source>
        <dbReference type="ARBA" id="ARBA00022723"/>
    </source>
</evidence>
<evidence type="ECO:0000256" key="3">
    <source>
        <dbReference type="ARBA" id="ARBA00022516"/>
    </source>
</evidence>
<comment type="similarity">
    <text evidence="2 13">Belongs to the fatty acid desaturase type 1 family.</text>
</comment>
<keyword evidence="5" id="KW-0479">Metal-binding</keyword>
<evidence type="ECO:0000256" key="4">
    <source>
        <dbReference type="ARBA" id="ARBA00022692"/>
    </source>
</evidence>
<evidence type="ECO:0000256" key="13">
    <source>
        <dbReference type="RuleBase" id="RU000581"/>
    </source>
</evidence>
<dbReference type="InterPro" id="IPR015876">
    <property type="entry name" value="Acyl-CoA_DS"/>
</dbReference>
<evidence type="ECO:0000256" key="11">
    <source>
        <dbReference type="ARBA" id="ARBA00023136"/>
    </source>
</evidence>
<keyword evidence="6" id="KW-0276">Fatty acid metabolism</keyword>
<dbReference type="Pfam" id="PF00487">
    <property type="entry name" value="FA_desaturase"/>
    <property type="match status" value="1"/>
</dbReference>
<sequence length="329" mass="37968">MAQYATSAEGLPVKDECFEDKEIKSNSFPKLEILYFNVMTFTLLHLSALYGLYLGFTSVKWATIGIGIVLYFFAEIGITAGAHRLWSHRSYKAKLPLEILLMVFNSMAFQNTALSWARDHRLHHKCPDTNGDPHNANRGFFYSHVGWLLTKKSDEVIKQGKLCDVADLYSNPVLRFQKKYAVPFIGMLCFVLPTLIPMYFWGETLNNAWHFNMFRYVVNLNATFCVNSVVHKWGYKPYDKNIRPTQNVLLNFAVLGEAFHNFHHVFPWDYRAAELGNQKMNPTTLFIDFFAWIGWAYDLKTASKEMVKSRSERTGDGTDLWGHDADKLK</sequence>
<dbReference type="GO" id="GO:0004768">
    <property type="term" value="F:stearoyl-CoA 9-desaturase activity"/>
    <property type="evidence" value="ECO:0007669"/>
    <property type="project" value="TreeGrafter"/>
</dbReference>
<evidence type="ECO:0000256" key="10">
    <source>
        <dbReference type="ARBA" id="ARBA00023098"/>
    </source>
</evidence>
<dbReference type="InterPro" id="IPR001522">
    <property type="entry name" value="FADS-1_CS"/>
</dbReference>
<evidence type="ECO:0000256" key="9">
    <source>
        <dbReference type="ARBA" id="ARBA00023004"/>
    </source>
</evidence>
<dbReference type="PANTHER" id="PTHR11351">
    <property type="entry name" value="ACYL-COA DESATURASE"/>
    <property type="match status" value="1"/>
</dbReference>
<keyword evidence="4 13" id="KW-0812">Transmembrane</keyword>
<evidence type="ECO:0000256" key="14">
    <source>
        <dbReference type="SAM" id="Phobius"/>
    </source>
</evidence>
<keyword evidence="9" id="KW-0408">Iron</keyword>
<evidence type="ECO:0000313" key="16">
    <source>
        <dbReference type="EMBL" id="BAR72981.1"/>
    </source>
</evidence>
<evidence type="ECO:0000256" key="8">
    <source>
        <dbReference type="ARBA" id="ARBA00023002"/>
    </source>
</evidence>
<keyword evidence="12 13" id="KW-0275">Fatty acid biosynthesis</keyword>
<evidence type="ECO:0000256" key="7">
    <source>
        <dbReference type="ARBA" id="ARBA00022989"/>
    </source>
</evidence>
<dbReference type="PROSITE" id="PS00476">
    <property type="entry name" value="FATTY_ACID_DESATUR_1"/>
    <property type="match status" value="1"/>
</dbReference>
<name>A0A0F7R1B4_9NEOP</name>
<dbReference type="GO" id="GO:0006636">
    <property type="term" value="P:unsaturated fatty acid biosynthetic process"/>
    <property type="evidence" value="ECO:0007669"/>
    <property type="project" value="TreeGrafter"/>
</dbReference>
<dbReference type="GO" id="GO:0005506">
    <property type="term" value="F:iron ion binding"/>
    <property type="evidence" value="ECO:0007669"/>
    <property type="project" value="TreeGrafter"/>
</dbReference>
<feature type="transmembrane region" description="Helical" evidence="14">
    <location>
        <begin position="61"/>
        <end position="82"/>
    </location>
</feature>